<dbReference type="GO" id="GO:0032259">
    <property type="term" value="P:methylation"/>
    <property type="evidence" value="ECO:0007669"/>
    <property type="project" value="UniProtKB-KW"/>
</dbReference>
<dbReference type="InterPro" id="IPR013216">
    <property type="entry name" value="Methyltransf_11"/>
</dbReference>
<gene>
    <name evidence="5" type="ORF">GL286_13720</name>
</gene>
<dbReference type="SUPFAM" id="SSF53335">
    <property type="entry name" value="S-adenosyl-L-methionine-dependent methyltransferases"/>
    <property type="match status" value="1"/>
</dbReference>
<name>A0A6L6JB99_9RHOB</name>
<dbReference type="EMBL" id="WMIE01000008">
    <property type="protein sequence ID" value="MTH78786.1"/>
    <property type="molecule type" value="Genomic_DNA"/>
</dbReference>
<evidence type="ECO:0000256" key="3">
    <source>
        <dbReference type="ARBA" id="ARBA00022691"/>
    </source>
</evidence>
<evidence type="ECO:0000313" key="6">
    <source>
        <dbReference type="Proteomes" id="UP000478183"/>
    </source>
</evidence>
<dbReference type="Gene3D" id="3.40.50.150">
    <property type="entry name" value="Vaccinia Virus protein VP39"/>
    <property type="match status" value="1"/>
</dbReference>
<dbReference type="RefSeq" id="WP_155096144.1">
    <property type="nucleotide sequence ID" value="NZ_WMIE01000008.1"/>
</dbReference>
<accession>A0A6L6JB99</accession>
<keyword evidence="6" id="KW-1185">Reference proteome</keyword>
<dbReference type="AlphaFoldDB" id="A0A6L6JB99"/>
<evidence type="ECO:0000313" key="5">
    <source>
        <dbReference type="EMBL" id="MTH78786.1"/>
    </source>
</evidence>
<comment type="caution">
    <text evidence="5">The sequence shown here is derived from an EMBL/GenBank/DDBJ whole genome shotgun (WGS) entry which is preliminary data.</text>
</comment>
<dbReference type="CDD" id="cd02440">
    <property type="entry name" value="AdoMet_MTases"/>
    <property type="match status" value="1"/>
</dbReference>
<evidence type="ECO:0000256" key="2">
    <source>
        <dbReference type="ARBA" id="ARBA00022679"/>
    </source>
</evidence>
<keyword evidence="1 5" id="KW-0489">Methyltransferase</keyword>
<proteinExistence type="predicted"/>
<dbReference type="PANTHER" id="PTHR43464">
    <property type="entry name" value="METHYLTRANSFERASE"/>
    <property type="match status" value="1"/>
</dbReference>
<evidence type="ECO:0000259" key="4">
    <source>
        <dbReference type="Pfam" id="PF08241"/>
    </source>
</evidence>
<reference evidence="5 6" key="1">
    <citation type="submission" date="2019-11" db="EMBL/GenBank/DDBJ databases">
        <authorList>
            <person name="Dong K."/>
        </authorList>
    </citation>
    <scope>NUCLEOTIDE SEQUENCE [LARGE SCALE GENOMIC DNA]</scope>
    <source>
        <strain evidence="5 6">NBRC 111993</strain>
    </source>
</reference>
<dbReference type="GO" id="GO:0010420">
    <property type="term" value="F:polyprenyldihydroxybenzoate methyltransferase activity"/>
    <property type="evidence" value="ECO:0007669"/>
    <property type="project" value="TreeGrafter"/>
</dbReference>
<protein>
    <submittedName>
        <fullName evidence="5">Methyltransferase domain-containing protein</fullName>
    </submittedName>
</protein>
<evidence type="ECO:0000256" key="1">
    <source>
        <dbReference type="ARBA" id="ARBA00022603"/>
    </source>
</evidence>
<organism evidence="5 6">
    <name type="scientific">Paracoccus aestuariivivens</name>
    <dbReference type="NCBI Taxonomy" id="1820333"/>
    <lineage>
        <taxon>Bacteria</taxon>
        <taxon>Pseudomonadati</taxon>
        <taxon>Pseudomonadota</taxon>
        <taxon>Alphaproteobacteria</taxon>
        <taxon>Rhodobacterales</taxon>
        <taxon>Paracoccaceae</taxon>
        <taxon>Paracoccus</taxon>
    </lineage>
</organism>
<keyword evidence="2 5" id="KW-0808">Transferase</keyword>
<dbReference type="InterPro" id="IPR029063">
    <property type="entry name" value="SAM-dependent_MTases_sf"/>
</dbReference>
<keyword evidence="3" id="KW-0949">S-adenosyl-L-methionine</keyword>
<feature type="domain" description="Methyltransferase type 11" evidence="4">
    <location>
        <begin position="47"/>
        <end position="138"/>
    </location>
</feature>
<dbReference type="Pfam" id="PF08241">
    <property type="entry name" value="Methyltransf_11"/>
    <property type="match status" value="1"/>
</dbReference>
<sequence>MDSGNGWDESAEAWIADMGETGDFSRRNVLDAPMLDRIRGRGFENALDVGCGEGRFCRMMAELGLATTGIDPTARLIETARARHPQGEYLEAQAEALPFADASFDLVLSYLTLIDIDDSNAAIAEMARVLRPGGTLLISNLNSFSTAGSWQGEGDSARGYLIDNYLEPRAEWVSWRGILIRNWHRPFHAYMQPLLAQGLRLVHFDEPAAKGGEQGRIARYNRAPYHHVMEWTKP</sequence>
<dbReference type="OrthoDB" id="8153637at2"/>
<dbReference type="Proteomes" id="UP000478183">
    <property type="component" value="Unassembled WGS sequence"/>
</dbReference>
<dbReference type="PANTHER" id="PTHR43464:SF19">
    <property type="entry name" value="UBIQUINONE BIOSYNTHESIS O-METHYLTRANSFERASE, MITOCHONDRIAL"/>
    <property type="match status" value="1"/>
</dbReference>